<dbReference type="SMART" id="SM00354">
    <property type="entry name" value="HTH_LACI"/>
    <property type="match status" value="1"/>
</dbReference>
<keyword evidence="3" id="KW-0804">Transcription</keyword>
<dbReference type="EMBL" id="CP001650">
    <property type="protein sequence ID" value="ADF53222.1"/>
    <property type="molecule type" value="Genomic_DNA"/>
</dbReference>
<evidence type="ECO:0000256" key="3">
    <source>
        <dbReference type="ARBA" id="ARBA00023163"/>
    </source>
</evidence>
<dbReference type="GO" id="GO:0003700">
    <property type="term" value="F:DNA-binding transcription factor activity"/>
    <property type="evidence" value="ECO:0007669"/>
    <property type="project" value="TreeGrafter"/>
</dbReference>
<dbReference type="STRING" id="655815.ZPR_2902"/>
<keyword evidence="1" id="KW-0805">Transcription regulation</keyword>
<dbReference type="InterPro" id="IPR025997">
    <property type="entry name" value="SBP_2_dom"/>
</dbReference>
<dbReference type="SUPFAM" id="SSF47413">
    <property type="entry name" value="lambda repressor-like DNA-binding domains"/>
    <property type="match status" value="1"/>
</dbReference>
<keyword evidence="2" id="KW-0238">DNA-binding</keyword>
<dbReference type="PROSITE" id="PS50932">
    <property type="entry name" value="HTH_LACI_2"/>
    <property type="match status" value="1"/>
</dbReference>
<reference evidence="5 6" key="1">
    <citation type="journal article" date="2010" name="BMC Genomics">
        <title>The complete genome of Zunongwangia profunda SM-A87 reveals its adaptation to the deep-sea environment and ecological role in sedimentary organic nitrogen degradation.</title>
        <authorList>
            <person name="Qin Q.L."/>
            <person name="Zhang X.Y."/>
            <person name="Wang X.M."/>
            <person name="Liu G.M."/>
            <person name="Chen X.L."/>
            <person name="Xie B.B."/>
            <person name="Dang H.Y."/>
            <person name="Zhou B.C."/>
            <person name="Yu J."/>
            <person name="Zhang Y.Z."/>
        </authorList>
    </citation>
    <scope>NUCLEOTIDE SEQUENCE [LARGE SCALE GENOMIC DNA]</scope>
    <source>
        <strain evidence="6">DSM 18752 / CCTCC AB 206139 / SM-A87</strain>
    </source>
</reference>
<dbReference type="PANTHER" id="PTHR30146:SF144">
    <property type="entry name" value="LACI-FAMILY TRANSCRIPTION REGULATOR"/>
    <property type="match status" value="1"/>
</dbReference>
<dbReference type="InterPro" id="IPR000843">
    <property type="entry name" value="HTH_LacI"/>
</dbReference>
<accession>D5BGP1</accession>
<dbReference type="HOGENOM" id="CLU_037628_0_1_10"/>
<evidence type="ECO:0000259" key="4">
    <source>
        <dbReference type="PROSITE" id="PS50932"/>
    </source>
</evidence>
<dbReference type="PROSITE" id="PS00356">
    <property type="entry name" value="HTH_LACI_1"/>
    <property type="match status" value="1"/>
</dbReference>
<feature type="domain" description="HTH lacI-type" evidence="4">
    <location>
        <begin position="7"/>
        <end position="61"/>
    </location>
</feature>
<dbReference type="PANTHER" id="PTHR30146">
    <property type="entry name" value="LACI-RELATED TRANSCRIPTIONAL REPRESSOR"/>
    <property type="match status" value="1"/>
</dbReference>
<dbReference type="Pfam" id="PF13407">
    <property type="entry name" value="Peripla_BP_4"/>
    <property type="match status" value="1"/>
</dbReference>
<dbReference type="KEGG" id="zpr:ZPR_2902"/>
<keyword evidence="6" id="KW-1185">Reference proteome</keyword>
<dbReference type="Gene3D" id="1.10.260.40">
    <property type="entry name" value="lambda repressor-like DNA-binding domains"/>
    <property type="match status" value="1"/>
</dbReference>
<evidence type="ECO:0000256" key="2">
    <source>
        <dbReference type="ARBA" id="ARBA00023125"/>
    </source>
</evidence>
<proteinExistence type="predicted"/>
<dbReference type="Gene3D" id="3.40.50.2300">
    <property type="match status" value="2"/>
</dbReference>
<organism evidence="5 6">
    <name type="scientific">Zunongwangia profunda (strain DSM 18752 / CCTCC AB 206139 / SM-A87)</name>
    <name type="common">Wangia profunda</name>
    <dbReference type="NCBI Taxonomy" id="655815"/>
    <lineage>
        <taxon>Bacteria</taxon>
        <taxon>Pseudomonadati</taxon>
        <taxon>Bacteroidota</taxon>
        <taxon>Flavobacteriia</taxon>
        <taxon>Flavobacteriales</taxon>
        <taxon>Flavobacteriaceae</taxon>
        <taxon>Zunongwangia</taxon>
    </lineage>
</organism>
<evidence type="ECO:0000256" key="1">
    <source>
        <dbReference type="ARBA" id="ARBA00023015"/>
    </source>
</evidence>
<dbReference type="InterPro" id="IPR028082">
    <property type="entry name" value="Peripla_BP_I"/>
</dbReference>
<dbReference type="eggNOG" id="COG1609">
    <property type="taxonomic scope" value="Bacteria"/>
</dbReference>
<dbReference type="InterPro" id="IPR010982">
    <property type="entry name" value="Lambda_DNA-bd_dom_sf"/>
</dbReference>
<evidence type="ECO:0000313" key="6">
    <source>
        <dbReference type="Proteomes" id="UP000001654"/>
    </source>
</evidence>
<dbReference type="Proteomes" id="UP000001654">
    <property type="component" value="Chromosome"/>
</dbReference>
<sequence length="350" mass="39916">MLMKKNYTIKDIAELAGVSKGTVDRVIHKRGKVSSKALEQVNKVLDQIEYKPNPIAKSLKNNKVYNIAILLPDADNDPYWLPCYDAIKQIENEFSHFGIKIKKGIFNPQSTESFTKSAEIILAEKPDAILMVPLFYKEAKDFAKNCVDANIKMATFNNYIKDQKIDLQIGQDLFQSGRVAAKLFNMLLGTKASLAILHIDEAFQNASHMQEKELGFKTYYLQKELDYDISVYNLKKEAKIPFKKTIDHFLKSITPVDGLFVTTSKAYLLANCMTESFSKPLIIGYDLVAENIDHLAHDKIAFLIHQDPKKQVYLSLTKLIEYFLFGKPLQESLSLPIDIINSENYPQYLK</sequence>
<dbReference type="Pfam" id="PF00356">
    <property type="entry name" value="LacI"/>
    <property type="match status" value="1"/>
</dbReference>
<name>D5BGP1_ZUNPS</name>
<dbReference type="SUPFAM" id="SSF53822">
    <property type="entry name" value="Periplasmic binding protein-like I"/>
    <property type="match status" value="1"/>
</dbReference>
<protein>
    <submittedName>
        <fullName evidence="5">LacI-family transcriptional regulator</fullName>
    </submittedName>
</protein>
<dbReference type="GO" id="GO:0000976">
    <property type="term" value="F:transcription cis-regulatory region binding"/>
    <property type="evidence" value="ECO:0007669"/>
    <property type="project" value="TreeGrafter"/>
</dbReference>
<gene>
    <name evidence="5" type="ordered locus">ZPR_2902</name>
</gene>
<dbReference type="CDD" id="cd01392">
    <property type="entry name" value="HTH_LacI"/>
    <property type="match status" value="1"/>
</dbReference>
<dbReference type="AlphaFoldDB" id="D5BGP1"/>
<evidence type="ECO:0000313" key="5">
    <source>
        <dbReference type="EMBL" id="ADF53222.1"/>
    </source>
</evidence>